<evidence type="ECO:0000256" key="1">
    <source>
        <dbReference type="ARBA" id="ARBA00022630"/>
    </source>
</evidence>
<evidence type="ECO:0000256" key="3">
    <source>
        <dbReference type="ARBA" id="ARBA00023002"/>
    </source>
</evidence>
<proteinExistence type="predicted"/>
<dbReference type="EMBL" id="JBIACK010000006">
    <property type="protein sequence ID" value="MFE8701618.1"/>
    <property type="molecule type" value="Genomic_DNA"/>
</dbReference>
<accession>A0ABW6KFL5</accession>
<name>A0ABW6KFL5_9BACI</name>
<dbReference type="PANTHER" id="PTHR43408">
    <property type="entry name" value="FMN REDUCTASE (NADPH)"/>
    <property type="match status" value="1"/>
</dbReference>
<keyword evidence="1" id="KW-0285">Flavoprotein</keyword>
<evidence type="ECO:0000313" key="5">
    <source>
        <dbReference type="EMBL" id="MFE8701618.1"/>
    </source>
</evidence>
<keyword evidence="2" id="KW-0288">FMN</keyword>
<evidence type="ECO:0000256" key="2">
    <source>
        <dbReference type="ARBA" id="ARBA00022643"/>
    </source>
</evidence>
<dbReference type="InterPro" id="IPR018247">
    <property type="entry name" value="EF_Hand_1_Ca_BS"/>
</dbReference>
<dbReference type="EC" id="1.-.-.-" evidence="5"/>
<dbReference type="Proteomes" id="UP001601059">
    <property type="component" value="Unassembled WGS sequence"/>
</dbReference>
<comment type="caution">
    <text evidence="5">The sequence shown here is derived from an EMBL/GenBank/DDBJ whole genome shotgun (WGS) entry which is preliminary data.</text>
</comment>
<protein>
    <submittedName>
        <fullName evidence="5">NADPH-dependent FMN reductase</fullName>
        <ecNumber evidence="5">1.-.-.-</ecNumber>
    </submittedName>
</protein>
<keyword evidence="6" id="KW-1185">Reference proteome</keyword>
<dbReference type="Pfam" id="PF03358">
    <property type="entry name" value="FMN_red"/>
    <property type="match status" value="1"/>
</dbReference>
<feature type="domain" description="NADPH-dependent FMN reductase-like" evidence="4">
    <location>
        <begin position="1"/>
        <end position="142"/>
    </location>
</feature>
<sequence length="178" mass="20076">MKLLGISGTIVGRKTSASLTQFLNMVKQNHTDIDIELLDLNDYKLEFCDGRKLNDYNEDTQQVVKTIKNADAYVIGSPVFQASIPGTLKNVFDLLPPDVFKGKVVGLLMNGGTEKHYLTMEYQLKPIVSYLKAHVPPNNVFLHTSDFDENNQVTDLEMVERLKDLADELIIMSTKLKK</sequence>
<keyword evidence="3 5" id="KW-0560">Oxidoreductase</keyword>
<evidence type="ECO:0000313" key="6">
    <source>
        <dbReference type="Proteomes" id="UP001601059"/>
    </source>
</evidence>
<reference evidence="5 6" key="1">
    <citation type="submission" date="2024-08" db="EMBL/GenBank/DDBJ databases">
        <title>Two novel Cytobacillus novel species.</title>
        <authorList>
            <person name="Liu G."/>
        </authorList>
    </citation>
    <scope>NUCLEOTIDE SEQUENCE [LARGE SCALE GENOMIC DNA]</scope>
    <source>
        <strain evidence="5 6">FJAT-54145</strain>
    </source>
</reference>
<organism evidence="5 6">
    <name type="scientific">Cytobacillus spartinae</name>
    <dbReference type="NCBI Taxonomy" id="3299023"/>
    <lineage>
        <taxon>Bacteria</taxon>
        <taxon>Bacillati</taxon>
        <taxon>Bacillota</taxon>
        <taxon>Bacilli</taxon>
        <taxon>Bacillales</taxon>
        <taxon>Bacillaceae</taxon>
        <taxon>Cytobacillus</taxon>
    </lineage>
</organism>
<dbReference type="SUPFAM" id="SSF52218">
    <property type="entry name" value="Flavoproteins"/>
    <property type="match status" value="1"/>
</dbReference>
<gene>
    <name evidence="5" type="ORF">ACFYKX_13520</name>
</gene>
<dbReference type="InterPro" id="IPR051814">
    <property type="entry name" value="NAD(P)H-dep_FMN_reductase"/>
</dbReference>
<dbReference type="RefSeq" id="WP_389361588.1">
    <property type="nucleotide sequence ID" value="NZ_JBIACK010000006.1"/>
</dbReference>
<dbReference type="PROSITE" id="PS00018">
    <property type="entry name" value="EF_HAND_1"/>
    <property type="match status" value="1"/>
</dbReference>
<dbReference type="GO" id="GO:0016491">
    <property type="term" value="F:oxidoreductase activity"/>
    <property type="evidence" value="ECO:0007669"/>
    <property type="project" value="UniProtKB-KW"/>
</dbReference>
<evidence type="ECO:0000259" key="4">
    <source>
        <dbReference type="Pfam" id="PF03358"/>
    </source>
</evidence>
<dbReference type="Gene3D" id="3.40.50.360">
    <property type="match status" value="1"/>
</dbReference>
<dbReference type="InterPro" id="IPR029039">
    <property type="entry name" value="Flavoprotein-like_sf"/>
</dbReference>
<dbReference type="PANTHER" id="PTHR43408:SF2">
    <property type="entry name" value="FMN REDUCTASE (NADPH)"/>
    <property type="match status" value="1"/>
</dbReference>
<dbReference type="InterPro" id="IPR005025">
    <property type="entry name" value="FMN_Rdtase-like_dom"/>
</dbReference>